<reference evidence="1 2" key="1">
    <citation type="submission" date="2020-04" db="EMBL/GenBank/DDBJ databases">
        <authorList>
            <person name="De Canck E."/>
        </authorList>
    </citation>
    <scope>NUCLEOTIDE SEQUENCE [LARGE SCALE GENOMIC DNA]</scope>
    <source>
        <strain evidence="1 2">LMG 7053</strain>
    </source>
</reference>
<protein>
    <submittedName>
        <fullName evidence="1">Uncharacterized protein</fullName>
    </submittedName>
</protein>
<keyword evidence="2" id="KW-1185">Reference proteome</keyword>
<comment type="caution">
    <text evidence="1">The sequence shown here is derived from an EMBL/GenBank/DDBJ whole genome shotgun (WGS) entry which is preliminary data.</text>
</comment>
<organism evidence="1 2">
    <name type="scientific">Achromobacter ruhlandii</name>
    <dbReference type="NCBI Taxonomy" id="72557"/>
    <lineage>
        <taxon>Bacteria</taxon>
        <taxon>Pseudomonadati</taxon>
        <taxon>Pseudomonadota</taxon>
        <taxon>Betaproteobacteria</taxon>
        <taxon>Burkholderiales</taxon>
        <taxon>Alcaligenaceae</taxon>
        <taxon>Achromobacter</taxon>
    </lineage>
</organism>
<name>A0ABM8LNF8_9BURK</name>
<gene>
    <name evidence="1" type="ORF">LMG7053_00557</name>
</gene>
<dbReference type="Proteomes" id="UP000494161">
    <property type="component" value="Unassembled WGS sequence"/>
</dbReference>
<proteinExistence type="predicted"/>
<evidence type="ECO:0000313" key="2">
    <source>
        <dbReference type="Proteomes" id="UP000494161"/>
    </source>
</evidence>
<dbReference type="EMBL" id="CADILJ010000003">
    <property type="protein sequence ID" value="CAB3940139.1"/>
    <property type="molecule type" value="Genomic_DNA"/>
</dbReference>
<sequence length="39" mass="4411">MVFYLSAAAVAVAGMARAWLSWRALLRQLPDLPRHLVLF</sequence>
<accession>A0ABM8LNF8</accession>
<evidence type="ECO:0000313" key="1">
    <source>
        <dbReference type="EMBL" id="CAB3940139.1"/>
    </source>
</evidence>